<organism evidence="2 3">
    <name type="scientific">Wenyingzhuangia marina</name>
    <dbReference type="NCBI Taxonomy" id="1195760"/>
    <lineage>
        <taxon>Bacteria</taxon>
        <taxon>Pseudomonadati</taxon>
        <taxon>Bacteroidota</taxon>
        <taxon>Flavobacteriia</taxon>
        <taxon>Flavobacteriales</taxon>
        <taxon>Flavobacteriaceae</taxon>
        <taxon>Wenyingzhuangia</taxon>
    </lineage>
</organism>
<dbReference type="Proteomes" id="UP000184109">
    <property type="component" value="Unassembled WGS sequence"/>
</dbReference>
<keyword evidence="3" id="KW-1185">Reference proteome</keyword>
<feature type="signal peptide" evidence="1">
    <location>
        <begin position="1"/>
        <end position="19"/>
    </location>
</feature>
<reference evidence="3" key="1">
    <citation type="submission" date="2016-11" db="EMBL/GenBank/DDBJ databases">
        <authorList>
            <person name="Varghese N."/>
            <person name="Submissions S."/>
        </authorList>
    </citation>
    <scope>NUCLEOTIDE SEQUENCE [LARGE SCALE GENOMIC DNA]</scope>
    <source>
        <strain evidence="3">DSM 100572</strain>
    </source>
</reference>
<accession>A0A1M5WP22</accession>
<dbReference type="EMBL" id="FQXQ01000006">
    <property type="protein sequence ID" value="SHH88743.1"/>
    <property type="molecule type" value="Genomic_DNA"/>
</dbReference>
<proteinExistence type="predicted"/>
<evidence type="ECO:0000313" key="3">
    <source>
        <dbReference type="Proteomes" id="UP000184109"/>
    </source>
</evidence>
<protein>
    <recommendedName>
        <fullName evidence="4">Por secretion system C-terminal sorting domain-containing protein</fullName>
    </recommendedName>
</protein>
<dbReference type="AlphaFoldDB" id="A0A1M5WP22"/>
<dbReference type="OrthoDB" id="1210035at2"/>
<feature type="chain" id="PRO_5012500119" description="Por secretion system C-terminal sorting domain-containing protein" evidence="1">
    <location>
        <begin position="20"/>
        <end position="104"/>
    </location>
</feature>
<evidence type="ECO:0000313" key="2">
    <source>
        <dbReference type="EMBL" id="SHH88743.1"/>
    </source>
</evidence>
<evidence type="ECO:0000256" key="1">
    <source>
        <dbReference type="SAM" id="SignalP"/>
    </source>
</evidence>
<gene>
    <name evidence="2" type="ORF">SAMN05444281_2504</name>
</gene>
<name>A0A1M5WP22_9FLAO</name>
<dbReference type="RefSeq" id="WP_073122047.1">
    <property type="nucleotide sequence ID" value="NZ_BMEN01000005.1"/>
</dbReference>
<sequence>MKKNTLIAAFIFSIAFANAKSISYIQPNNIKEIQVNTIENQLLNKIPGVKIAVENGVIKVEGAHLEAVYDLTGQDVKNRDLKAGIYIVKISKDKNIAAVKVVVQ</sequence>
<evidence type="ECO:0008006" key="4">
    <source>
        <dbReference type="Google" id="ProtNLM"/>
    </source>
</evidence>
<keyword evidence="1" id="KW-0732">Signal</keyword>